<proteinExistence type="predicted"/>
<accession>A0A1I7Y215</accession>
<name>A0A1I7Y215_9BILA</name>
<feature type="transmembrane region" description="Helical" evidence="1">
    <location>
        <begin position="22"/>
        <end position="44"/>
    </location>
</feature>
<keyword evidence="1" id="KW-1133">Transmembrane helix</keyword>
<dbReference type="Proteomes" id="UP000095287">
    <property type="component" value="Unplaced"/>
</dbReference>
<evidence type="ECO:0000256" key="1">
    <source>
        <dbReference type="SAM" id="Phobius"/>
    </source>
</evidence>
<keyword evidence="1" id="KW-0812">Transmembrane</keyword>
<dbReference type="AlphaFoldDB" id="A0A1I7Y215"/>
<sequence length="77" mass="8795">MASINQYTGEKAGEVVPQFLQLLYVIMLLIFFSNATLSFCNSLLQSVVLSRNIGTFEARLNHGWDNLGIYIFYHTYV</sequence>
<keyword evidence="1" id="KW-0472">Membrane</keyword>
<organism evidence="2 3">
    <name type="scientific">Steinernema glaseri</name>
    <dbReference type="NCBI Taxonomy" id="37863"/>
    <lineage>
        <taxon>Eukaryota</taxon>
        <taxon>Metazoa</taxon>
        <taxon>Ecdysozoa</taxon>
        <taxon>Nematoda</taxon>
        <taxon>Chromadorea</taxon>
        <taxon>Rhabditida</taxon>
        <taxon>Tylenchina</taxon>
        <taxon>Panagrolaimomorpha</taxon>
        <taxon>Strongyloidoidea</taxon>
        <taxon>Steinernematidae</taxon>
        <taxon>Steinernema</taxon>
    </lineage>
</organism>
<reference evidence="3" key="1">
    <citation type="submission" date="2016-11" db="UniProtKB">
        <authorList>
            <consortium name="WormBaseParasite"/>
        </authorList>
    </citation>
    <scope>IDENTIFICATION</scope>
</reference>
<evidence type="ECO:0000313" key="2">
    <source>
        <dbReference type="Proteomes" id="UP000095287"/>
    </source>
</evidence>
<keyword evidence="2" id="KW-1185">Reference proteome</keyword>
<protein>
    <submittedName>
        <fullName evidence="3">Uncharacterized protein</fullName>
    </submittedName>
</protein>
<evidence type="ECO:0000313" key="3">
    <source>
        <dbReference type="WBParaSite" id="L893_g11939.t1"/>
    </source>
</evidence>
<dbReference type="WBParaSite" id="L893_g11939.t1">
    <property type="protein sequence ID" value="L893_g11939.t1"/>
    <property type="gene ID" value="L893_g11939"/>
</dbReference>